<feature type="transmembrane region" description="Helical" evidence="10">
    <location>
        <begin position="406"/>
        <end position="426"/>
    </location>
</feature>
<keyword evidence="8 10" id="KW-1133">Transmembrane helix</keyword>
<protein>
    <submittedName>
        <fullName evidence="12">p-loop containing nucleoside triphosphate hydrolase protein</fullName>
    </submittedName>
</protein>
<dbReference type="STRING" id="1754191.A0A1Y1V7P6"/>
<dbReference type="Pfam" id="PF00005">
    <property type="entry name" value="ABC_tran"/>
    <property type="match status" value="2"/>
</dbReference>
<organism evidence="12 13">
    <name type="scientific">Piromyces finnis</name>
    <dbReference type="NCBI Taxonomy" id="1754191"/>
    <lineage>
        <taxon>Eukaryota</taxon>
        <taxon>Fungi</taxon>
        <taxon>Fungi incertae sedis</taxon>
        <taxon>Chytridiomycota</taxon>
        <taxon>Chytridiomycota incertae sedis</taxon>
        <taxon>Neocallimastigomycetes</taxon>
        <taxon>Neocallimastigales</taxon>
        <taxon>Neocallimastigaceae</taxon>
        <taxon>Piromyces</taxon>
    </lineage>
</organism>
<dbReference type="Proteomes" id="UP000193719">
    <property type="component" value="Unassembled WGS sequence"/>
</dbReference>
<dbReference type="PROSITE" id="PS00211">
    <property type="entry name" value="ABC_TRANSPORTER_1"/>
    <property type="match status" value="1"/>
</dbReference>
<keyword evidence="6" id="KW-0547">Nucleotide-binding</keyword>
<comment type="subcellular location">
    <subcellularLocation>
        <location evidence="1">Membrane</location>
        <topology evidence="1">Multi-pass membrane protein</topology>
    </subcellularLocation>
</comment>
<reference evidence="12 13" key="1">
    <citation type="submission" date="2016-08" db="EMBL/GenBank/DDBJ databases">
        <title>Genomes of anaerobic fungi encode conserved fungal cellulosomes for biomass hydrolysis.</title>
        <authorList>
            <consortium name="DOE Joint Genome Institute"/>
            <person name="Haitjema C.H."/>
            <person name="Gilmore S.P."/>
            <person name="Henske J.K."/>
            <person name="Solomon K.V."/>
            <person name="De Groot R."/>
            <person name="Kuo A."/>
            <person name="Mondo S.J."/>
            <person name="Salamov A.A."/>
            <person name="Labutti K."/>
            <person name="Zhao Z."/>
            <person name="Chiniquy J."/>
            <person name="Barry K."/>
            <person name="Brewer H.M."/>
            <person name="Purvine S.O."/>
            <person name="Wright A.T."/>
            <person name="Boxma B."/>
            <person name="Van Alen T."/>
            <person name="Hackstein J.H."/>
            <person name="Baker S.E."/>
            <person name="Grigoriev I.V."/>
            <person name="O'Malley M.A."/>
        </authorList>
    </citation>
    <scope>NUCLEOTIDE SEQUENCE [LARGE SCALE GENOMIC DNA]</scope>
    <source>
        <strain evidence="13">finn</strain>
    </source>
</reference>
<dbReference type="InterPro" id="IPR013525">
    <property type="entry name" value="ABC2_TM"/>
</dbReference>
<evidence type="ECO:0000256" key="4">
    <source>
        <dbReference type="ARBA" id="ARBA00022692"/>
    </source>
</evidence>
<evidence type="ECO:0000256" key="5">
    <source>
        <dbReference type="ARBA" id="ARBA00022737"/>
    </source>
</evidence>
<evidence type="ECO:0000259" key="11">
    <source>
        <dbReference type="PROSITE" id="PS50893"/>
    </source>
</evidence>
<dbReference type="Pfam" id="PF12698">
    <property type="entry name" value="ABC2_membrane_3"/>
    <property type="match status" value="2"/>
</dbReference>
<dbReference type="EMBL" id="MCFH01000024">
    <property type="protein sequence ID" value="ORX49210.1"/>
    <property type="molecule type" value="Genomic_DNA"/>
</dbReference>
<dbReference type="OrthoDB" id="2109100at2759"/>
<dbReference type="GO" id="GO:0005319">
    <property type="term" value="F:lipid transporter activity"/>
    <property type="evidence" value="ECO:0007669"/>
    <property type="project" value="TreeGrafter"/>
</dbReference>
<evidence type="ECO:0000256" key="9">
    <source>
        <dbReference type="ARBA" id="ARBA00023136"/>
    </source>
</evidence>
<feature type="transmembrane region" description="Helical" evidence="10">
    <location>
        <begin position="1188"/>
        <end position="1215"/>
    </location>
</feature>
<keyword evidence="7" id="KW-0067">ATP-binding</keyword>
<feature type="domain" description="ABC transporter" evidence="11">
    <location>
        <begin position="1337"/>
        <end position="1571"/>
    </location>
</feature>
<feature type="transmembrane region" description="Helical" evidence="10">
    <location>
        <begin position="274"/>
        <end position="297"/>
    </location>
</feature>
<feature type="transmembrane region" description="Helical" evidence="10">
    <location>
        <begin position="309"/>
        <end position="334"/>
    </location>
</feature>
<dbReference type="GO" id="GO:0016887">
    <property type="term" value="F:ATP hydrolysis activity"/>
    <property type="evidence" value="ECO:0007669"/>
    <property type="project" value="InterPro"/>
</dbReference>
<dbReference type="GO" id="GO:0005886">
    <property type="term" value="C:plasma membrane"/>
    <property type="evidence" value="ECO:0007669"/>
    <property type="project" value="UniProtKB-ARBA"/>
</dbReference>
<name>A0A1Y1V7P6_9FUNG</name>
<dbReference type="GO" id="GO:0005524">
    <property type="term" value="F:ATP binding"/>
    <property type="evidence" value="ECO:0007669"/>
    <property type="project" value="UniProtKB-KW"/>
</dbReference>
<feature type="transmembrane region" description="Helical" evidence="10">
    <location>
        <begin position="873"/>
        <end position="893"/>
    </location>
</feature>
<feature type="transmembrane region" description="Helical" evidence="10">
    <location>
        <begin position="1111"/>
        <end position="1132"/>
    </location>
</feature>
<reference evidence="12 13" key="2">
    <citation type="submission" date="2016-08" db="EMBL/GenBank/DDBJ databases">
        <title>Pervasive Adenine N6-methylation of Active Genes in Fungi.</title>
        <authorList>
            <consortium name="DOE Joint Genome Institute"/>
            <person name="Mondo S.J."/>
            <person name="Dannebaum R.O."/>
            <person name="Kuo R.C."/>
            <person name="Labutti K."/>
            <person name="Haridas S."/>
            <person name="Kuo A."/>
            <person name="Salamov A."/>
            <person name="Ahrendt S.R."/>
            <person name="Lipzen A."/>
            <person name="Sullivan W."/>
            <person name="Andreopoulos W.B."/>
            <person name="Clum A."/>
            <person name="Lindquist E."/>
            <person name="Daum C."/>
            <person name="Ramamoorthy G.K."/>
            <person name="Gryganskyi A."/>
            <person name="Culley D."/>
            <person name="Magnuson J.K."/>
            <person name="James T.Y."/>
            <person name="O'Malley M.A."/>
            <person name="Stajich J.E."/>
            <person name="Spatafora J.W."/>
            <person name="Visel A."/>
            <person name="Grigoriev I.V."/>
        </authorList>
    </citation>
    <scope>NUCLEOTIDE SEQUENCE [LARGE SCALE GENOMIC DNA]</scope>
    <source>
        <strain evidence="13">finn</strain>
    </source>
</reference>
<proteinExistence type="inferred from homology"/>
<keyword evidence="12" id="KW-0378">Hydrolase</keyword>
<evidence type="ECO:0000313" key="13">
    <source>
        <dbReference type="Proteomes" id="UP000193719"/>
    </source>
</evidence>
<gene>
    <name evidence="12" type="ORF">BCR36DRAFT_328187</name>
</gene>
<evidence type="ECO:0000256" key="10">
    <source>
        <dbReference type="SAM" id="Phobius"/>
    </source>
</evidence>
<accession>A0A1Y1V7P6</accession>
<keyword evidence="9 10" id="KW-0472">Membrane</keyword>
<evidence type="ECO:0000313" key="12">
    <source>
        <dbReference type="EMBL" id="ORX49210.1"/>
    </source>
</evidence>
<feature type="transmembrane region" description="Helical" evidence="10">
    <location>
        <begin position="368"/>
        <end position="385"/>
    </location>
</feature>
<feature type="transmembrane region" description="Helical" evidence="10">
    <location>
        <begin position="1025"/>
        <end position="1043"/>
    </location>
</feature>
<evidence type="ECO:0000256" key="8">
    <source>
        <dbReference type="ARBA" id="ARBA00022989"/>
    </source>
</evidence>
<evidence type="ECO:0000256" key="3">
    <source>
        <dbReference type="ARBA" id="ARBA00022448"/>
    </source>
</evidence>
<feature type="transmembrane region" description="Helical" evidence="10">
    <location>
        <begin position="234"/>
        <end position="254"/>
    </location>
</feature>
<feature type="transmembrane region" description="Helical" evidence="10">
    <location>
        <begin position="341"/>
        <end position="362"/>
    </location>
</feature>
<feature type="transmembrane region" description="Helical" evidence="10">
    <location>
        <begin position="1075"/>
        <end position="1099"/>
    </location>
</feature>
<dbReference type="InterPro" id="IPR017871">
    <property type="entry name" value="ABC_transporter-like_CS"/>
</dbReference>
<keyword evidence="4 10" id="KW-0812">Transmembrane</keyword>
<dbReference type="PANTHER" id="PTHR19229:SF36">
    <property type="entry name" value="ATP-BINDING CASSETTE SUB-FAMILY A MEMBER 2"/>
    <property type="match status" value="1"/>
</dbReference>
<keyword evidence="13" id="KW-1185">Reference proteome</keyword>
<feature type="domain" description="ABC transporter" evidence="11">
    <location>
        <begin position="487"/>
        <end position="718"/>
    </location>
</feature>
<evidence type="ECO:0000256" key="1">
    <source>
        <dbReference type="ARBA" id="ARBA00004141"/>
    </source>
</evidence>
<keyword evidence="5" id="KW-0677">Repeat</keyword>
<evidence type="ECO:0000256" key="6">
    <source>
        <dbReference type="ARBA" id="ARBA00022741"/>
    </source>
</evidence>
<dbReference type="Gene3D" id="3.40.50.300">
    <property type="entry name" value="P-loop containing nucleotide triphosphate hydrolases"/>
    <property type="match status" value="2"/>
</dbReference>
<dbReference type="InterPro" id="IPR027417">
    <property type="entry name" value="P-loop_NTPase"/>
</dbReference>
<dbReference type="InterPro" id="IPR026082">
    <property type="entry name" value="ABCA"/>
</dbReference>
<dbReference type="SMART" id="SM00382">
    <property type="entry name" value="AAA"/>
    <property type="match status" value="2"/>
</dbReference>
<evidence type="ECO:0000256" key="7">
    <source>
        <dbReference type="ARBA" id="ARBA00022840"/>
    </source>
</evidence>
<feature type="transmembrane region" description="Helical" evidence="10">
    <location>
        <begin position="1235"/>
        <end position="1256"/>
    </location>
</feature>
<evidence type="ECO:0000256" key="2">
    <source>
        <dbReference type="ARBA" id="ARBA00008869"/>
    </source>
</evidence>
<feature type="transmembrane region" description="Helical" evidence="10">
    <location>
        <begin position="24"/>
        <end position="43"/>
    </location>
</feature>
<dbReference type="CDD" id="cd03263">
    <property type="entry name" value="ABC_subfamily_A"/>
    <property type="match status" value="2"/>
</dbReference>
<dbReference type="SUPFAM" id="SSF52540">
    <property type="entry name" value="P-loop containing nucleoside triphosphate hydrolases"/>
    <property type="match status" value="2"/>
</dbReference>
<dbReference type="GO" id="GO:0140359">
    <property type="term" value="F:ABC-type transporter activity"/>
    <property type="evidence" value="ECO:0007669"/>
    <property type="project" value="InterPro"/>
</dbReference>
<dbReference type="FunFam" id="3.40.50.300:FF:000335">
    <property type="entry name" value="ATP binding cassette subfamily A member 5"/>
    <property type="match status" value="1"/>
</dbReference>
<dbReference type="InterPro" id="IPR003593">
    <property type="entry name" value="AAA+_ATPase"/>
</dbReference>
<feature type="transmembrane region" description="Helical" evidence="10">
    <location>
        <begin position="1144"/>
        <end position="1167"/>
    </location>
</feature>
<dbReference type="PROSITE" id="PS50893">
    <property type="entry name" value="ABC_TRANSPORTER_2"/>
    <property type="match status" value="2"/>
</dbReference>
<dbReference type="PANTHER" id="PTHR19229">
    <property type="entry name" value="ATP-BINDING CASSETTE TRANSPORTER SUBFAMILY A ABCA"/>
    <property type="match status" value="1"/>
</dbReference>
<comment type="similarity">
    <text evidence="2">Belongs to the ABC transporter superfamily. ABCA family.</text>
</comment>
<keyword evidence="3" id="KW-0813">Transport</keyword>
<dbReference type="FunFam" id="3.40.50.300:FF:000436">
    <property type="entry name" value="ATP binding cassette subfamily A member 9"/>
    <property type="match status" value="1"/>
</dbReference>
<comment type="caution">
    <text evidence="12">The sequence shown here is derived from an EMBL/GenBank/DDBJ whole genome shotgun (WGS) entry which is preliminary data.</text>
</comment>
<dbReference type="InterPro" id="IPR003439">
    <property type="entry name" value="ABC_transporter-like_ATP-bd"/>
</dbReference>
<sequence length="1656" mass="188122">MGYYSNQLKALVKRNILLKKASKIRTFFEIFLPILMVVITYLVNKISETKVYPAMDPTGTININDVFRQFSMAMQYQSKVPTIGIVLPESSKDTTIINKIKENDMFVNSPFEFRNFENQDQMNEYNNDFHNLLLAGIIFESDDLFHYTIRVNSTTAPEPNADDITNYIEGRYKSENGEIEADTYSYVFSPIQAAVDQAIIRLKAKDDTITLKHNIGKLGKAASEYDLTDNAGNLGFYVSMIFMMPVIVIAVSLVKEKEDGIKNGLLMAGTHPTLFWLSWLSLYVAICLFVSVIITIIFHFSGTFSNVNIIIMILTLLLYGLSCCNLAFVFSAFFKRTKTAGTVISIIIVFFSYANMALPFISLTVRKIVSLFLCQITIGSFIYEVDALENHFQKLSFSNIFTSNAGYFFLMLIINNILYFVLGLLFDNLFSTEDSQYLFKFNKKIDVSGEEDENTNEKDVQEDFNFKNGAKCIAEVDHVYKVFPKKIDREDEKKSMEKSKENKNQFLAVNNVSFKVYENEIFAILGHNGAGKTTLINIMVGLLRASKGGVYYDGLDIAKDTNTIRKNFGVCAQTNTIFDELTVEDHIKFIADLKDVQVDVDEVLTEIDLIHQKNLKASKLSGGQKRKLCIGMATIGNPKYVFLDEPTTGLDPLSRRKIWDLLLKKKKGRVIFLTTHYMDEADILADRKLILSKGKIRCLGTSLFLKNHFNMCYNLDVETSDKERIHSIIQHHLTDFTYVRNQNKEDDSSGEKNKTSNNYGIECHTWRLPLNATDKYALLLNDLEGQMNQQNGLVQKYALNMPTLEELFIRLEDHSITAVEDEDTKEEMSGQEHFRIQMDTELPKLKPVQKPNSLFLIFSLVKSRIKIFTKDKVFTFFAILFPAIATGVMFFIANKIFNGDPKPTESRVLSVQNVYGNTYLNYEPQSQLHLSKENILVGTGIHDNMLSSHSLTEIPNPEIGGTYYLSSLGGQEVENTYDLQIHYNDTMTHALPATFNAISNAILASKNIDGRIVTTSHTFAKGDDTMAIVSLSLAGFMIGYYISNNINRFGPLVVRERSNQLLQQLQLNGVSRLNYWISCFISDILLFIITCILIFIIGLLVRYEPLMDFKIIVIIFILLIIWSVASMLFQYVTSFLFEKEDTAFSMSSFINTYPAIFGYIIFILINGKYSVVEGILEGKGILATVPNVYNIVLSALFPSYGFIGMVNSIFTMKVYEKLIHYEIKLSTLLRFDNGILPIIIVHAVQAVLYFLLIINLDRKINQTNKSDIYDIPSGVLQRCQEHLDEGDDDVKKEYEYVKENQFDLPLSVLHLSKEYKASLPSDKEKAAEISARDPQNFTFGEIHKSPVTGKYVKTAVIDVNFGVRNHECFGLLGPNGAGKSTTLNTVTSTIPQTTGKVCFNGVETHIARLGEISMGYCPQNDILWKELTLREHLELFLRIRGYTSQEARDYATRYIDIIGVEEHQNKRADNLSGGTKRKLSLLIAICGYPKQILLDEPSAGMDPSTRRLVWNIIKKTKNMNDSAVIMTTHSMEEAEFLCDRLAILVNGRLSCIGSPEHLKMKFGDSYILELQSKDVERFHHEIIENGKLFGEKEYKMDKSSSDRVKYEVKMTHNIGYVFGIMENCKKSGLVTDYSFNQTTLEQIFINFAKEQIITTE</sequence>